<name>A0A565AQF5_9BRAS</name>
<gene>
    <name evidence="3" type="ORF">ANE_LOCUS2091</name>
</gene>
<dbReference type="PANTHER" id="PTHR34357:SF2">
    <property type="entry name" value="F26F24.3-RELATED"/>
    <property type="match status" value="1"/>
</dbReference>
<proteinExistence type="predicted"/>
<dbReference type="PROSITE" id="PS51808">
    <property type="entry name" value="CHCH"/>
    <property type="match status" value="1"/>
</dbReference>
<accession>A0A565AQF5</accession>
<sequence length="101" mass="11549">MGIASSSSSRNDQVRPEKVVDPTADWPDFAKDLVREMERECNAIAGSKEGDTEEEADARFREFMRRGGCKEAYKAFEDCLEETGNVPKKCRERFTLLFKCM</sequence>
<dbReference type="Pfam" id="PF07802">
    <property type="entry name" value="GCK"/>
    <property type="match status" value="1"/>
</dbReference>
<dbReference type="SMART" id="SM01227">
    <property type="entry name" value="GCK"/>
    <property type="match status" value="1"/>
</dbReference>
<evidence type="ECO:0000256" key="1">
    <source>
        <dbReference type="SAM" id="MobiDB-lite"/>
    </source>
</evidence>
<dbReference type="EMBL" id="CABITT030000001">
    <property type="protein sequence ID" value="VVA91646.1"/>
    <property type="molecule type" value="Genomic_DNA"/>
</dbReference>
<organism evidence="3 4">
    <name type="scientific">Arabis nemorensis</name>
    <dbReference type="NCBI Taxonomy" id="586526"/>
    <lineage>
        <taxon>Eukaryota</taxon>
        <taxon>Viridiplantae</taxon>
        <taxon>Streptophyta</taxon>
        <taxon>Embryophyta</taxon>
        <taxon>Tracheophyta</taxon>
        <taxon>Spermatophyta</taxon>
        <taxon>Magnoliopsida</taxon>
        <taxon>eudicotyledons</taxon>
        <taxon>Gunneridae</taxon>
        <taxon>Pentapetalae</taxon>
        <taxon>rosids</taxon>
        <taxon>malvids</taxon>
        <taxon>Brassicales</taxon>
        <taxon>Brassicaceae</taxon>
        <taxon>Arabideae</taxon>
        <taxon>Arabis</taxon>
    </lineage>
</organism>
<dbReference type="PANTHER" id="PTHR34357">
    <property type="entry name" value="F7A19.14 PROTEIN-RELATED"/>
    <property type="match status" value="1"/>
</dbReference>
<feature type="domain" description="GCK" evidence="2">
    <location>
        <begin position="53"/>
        <end position="101"/>
    </location>
</feature>
<evidence type="ECO:0000259" key="2">
    <source>
        <dbReference type="SMART" id="SM01227"/>
    </source>
</evidence>
<comment type="caution">
    <text evidence="3">The sequence shown here is derived from an EMBL/GenBank/DDBJ whole genome shotgun (WGS) entry which is preliminary data.</text>
</comment>
<feature type="compositionally biased region" description="Polar residues" evidence="1">
    <location>
        <begin position="1"/>
        <end position="11"/>
    </location>
</feature>
<evidence type="ECO:0000313" key="3">
    <source>
        <dbReference type="EMBL" id="VVA91646.1"/>
    </source>
</evidence>
<keyword evidence="4" id="KW-1185">Reference proteome</keyword>
<dbReference type="AlphaFoldDB" id="A0A565AQF5"/>
<dbReference type="OrthoDB" id="1023086at2759"/>
<feature type="region of interest" description="Disordered" evidence="1">
    <location>
        <begin position="1"/>
        <end position="23"/>
    </location>
</feature>
<evidence type="ECO:0000313" key="4">
    <source>
        <dbReference type="Proteomes" id="UP000489600"/>
    </source>
</evidence>
<dbReference type="Proteomes" id="UP000489600">
    <property type="component" value="Unassembled WGS sequence"/>
</dbReference>
<reference evidence="3" key="1">
    <citation type="submission" date="2019-07" db="EMBL/GenBank/DDBJ databases">
        <authorList>
            <person name="Dittberner H."/>
        </authorList>
    </citation>
    <scope>NUCLEOTIDE SEQUENCE [LARGE SCALE GENOMIC DNA]</scope>
</reference>
<dbReference type="InterPro" id="IPR012891">
    <property type="entry name" value="GCK_dom"/>
</dbReference>
<protein>
    <recommendedName>
        <fullName evidence="2">GCK domain-containing protein</fullName>
    </recommendedName>
</protein>